<feature type="region of interest" description="Disordered" evidence="5">
    <location>
        <begin position="166"/>
        <end position="186"/>
    </location>
</feature>
<evidence type="ECO:0000259" key="6">
    <source>
        <dbReference type="PROSITE" id="PS51501"/>
    </source>
</evidence>
<dbReference type="PANTHER" id="PTHR20922">
    <property type="entry name" value="DNL-TYPE ZINC FINGER PROTEIN"/>
    <property type="match status" value="1"/>
</dbReference>
<dbReference type="EMBL" id="JABAYA010000075">
    <property type="protein sequence ID" value="KAF7726605.1"/>
    <property type="molecule type" value="Genomic_DNA"/>
</dbReference>
<dbReference type="Proteomes" id="UP000605846">
    <property type="component" value="Unassembled WGS sequence"/>
</dbReference>
<dbReference type="GO" id="GO:0050821">
    <property type="term" value="P:protein stabilization"/>
    <property type="evidence" value="ECO:0007669"/>
    <property type="project" value="TreeGrafter"/>
</dbReference>
<organism evidence="7 8">
    <name type="scientific">Apophysomyces ossiformis</name>
    <dbReference type="NCBI Taxonomy" id="679940"/>
    <lineage>
        <taxon>Eukaryota</taxon>
        <taxon>Fungi</taxon>
        <taxon>Fungi incertae sedis</taxon>
        <taxon>Mucoromycota</taxon>
        <taxon>Mucoromycotina</taxon>
        <taxon>Mucoromycetes</taxon>
        <taxon>Mucorales</taxon>
        <taxon>Mucorineae</taxon>
        <taxon>Mucoraceae</taxon>
        <taxon>Apophysomyces</taxon>
    </lineage>
</organism>
<reference evidence="7" key="1">
    <citation type="submission" date="2020-01" db="EMBL/GenBank/DDBJ databases">
        <title>Genome Sequencing of Three Apophysomyces-Like Fungal Strains Confirms a Novel Fungal Genus in the Mucoromycota with divergent Burkholderia-like Endosymbiotic Bacteria.</title>
        <authorList>
            <person name="Stajich J.E."/>
            <person name="Macias A.M."/>
            <person name="Carter-House D."/>
            <person name="Lovett B."/>
            <person name="Kasson L.R."/>
            <person name="Berry K."/>
            <person name="Grigoriev I."/>
            <person name="Chang Y."/>
            <person name="Spatafora J."/>
            <person name="Kasson M.T."/>
        </authorList>
    </citation>
    <scope>NUCLEOTIDE SEQUENCE</scope>
    <source>
        <strain evidence="7">NRRL A-21654</strain>
    </source>
</reference>
<keyword evidence="2 4" id="KW-0863">Zinc-finger</keyword>
<dbReference type="Pfam" id="PF05180">
    <property type="entry name" value="zf-DNL"/>
    <property type="match status" value="1"/>
</dbReference>
<dbReference type="AlphaFoldDB" id="A0A8H7BWQ5"/>
<dbReference type="GO" id="GO:0006457">
    <property type="term" value="P:protein folding"/>
    <property type="evidence" value="ECO:0007669"/>
    <property type="project" value="TreeGrafter"/>
</dbReference>
<evidence type="ECO:0000256" key="3">
    <source>
        <dbReference type="ARBA" id="ARBA00022833"/>
    </source>
</evidence>
<dbReference type="GO" id="GO:0030150">
    <property type="term" value="P:protein import into mitochondrial matrix"/>
    <property type="evidence" value="ECO:0007669"/>
    <property type="project" value="TreeGrafter"/>
</dbReference>
<evidence type="ECO:0000256" key="2">
    <source>
        <dbReference type="ARBA" id="ARBA00022771"/>
    </source>
</evidence>
<evidence type="ECO:0000256" key="5">
    <source>
        <dbReference type="SAM" id="MobiDB-lite"/>
    </source>
</evidence>
<comment type="caution">
    <text evidence="7">The sequence shown here is derived from an EMBL/GenBank/DDBJ whole genome shotgun (WGS) entry which is preliminary data.</text>
</comment>
<name>A0A8H7BWQ5_9FUNG</name>
<gene>
    <name evidence="7" type="ORF">EC973_008569</name>
</gene>
<dbReference type="InterPro" id="IPR024158">
    <property type="entry name" value="Mt_import_TIM15"/>
</dbReference>
<accession>A0A8H7BWQ5</accession>
<evidence type="ECO:0000313" key="7">
    <source>
        <dbReference type="EMBL" id="KAF7726605.1"/>
    </source>
</evidence>
<proteinExistence type="predicted"/>
<dbReference type="PROSITE" id="PS51501">
    <property type="entry name" value="ZF_DNL"/>
    <property type="match status" value="1"/>
</dbReference>
<dbReference type="GO" id="GO:0051087">
    <property type="term" value="F:protein-folding chaperone binding"/>
    <property type="evidence" value="ECO:0007669"/>
    <property type="project" value="TreeGrafter"/>
</dbReference>
<protein>
    <recommendedName>
        <fullName evidence="6">DNL-type domain-containing protein</fullName>
    </recommendedName>
</protein>
<dbReference type="InterPro" id="IPR007853">
    <property type="entry name" value="Znf_DNL-typ"/>
</dbReference>
<dbReference type="PANTHER" id="PTHR20922:SF13">
    <property type="entry name" value="DNL-TYPE ZINC FINGER PROTEIN"/>
    <property type="match status" value="1"/>
</dbReference>
<dbReference type="OrthoDB" id="512667at2759"/>
<feature type="domain" description="DNL-type" evidence="6">
    <location>
        <begin position="65"/>
        <end position="160"/>
    </location>
</feature>
<evidence type="ECO:0000313" key="8">
    <source>
        <dbReference type="Proteomes" id="UP000605846"/>
    </source>
</evidence>
<keyword evidence="8" id="KW-1185">Reference proteome</keyword>
<dbReference type="GO" id="GO:0008270">
    <property type="term" value="F:zinc ion binding"/>
    <property type="evidence" value="ECO:0007669"/>
    <property type="project" value="UniProtKB-KW"/>
</dbReference>
<evidence type="ECO:0000256" key="1">
    <source>
        <dbReference type="ARBA" id="ARBA00022723"/>
    </source>
</evidence>
<keyword evidence="1" id="KW-0479">Metal-binding</keyword>
<keyword evidence="3" id="KW-0862">Zinc</keyword>
<sequence length="186" mass="21321">MQRGFQRTVLASCLTISGRTTSLATVKRLHPIVRLAQSKSAWRPSTSLFHTCRTLRHENEDIGVDPKHQLLIGFTCKVCQERSHHVMSKLAYTKGVVLIQCAGCQNRHLIADNLGWFRDEKTTVEDLVREKGEAIRKVVVDDKGVEKLGSIMEWLPEISEEERIKKESAKREAEKLRMKNQKENDQ</sequence>
<dbReference type="GO" id="GO:0005739">
    <property type="term" value="C:mitochondrion"/>
    <property type="evidence" value="ECO:0007669"/>
    <property type="project" value="TreeGrafter"/>
</dbReference>
<evidence type="ECO:0000256" key="4">
    <source>
        <dbReference type="PROSITE-ProRule" id="PRU00834"/>
    </source>
</evidence>